<dbReference type="PhylomeDB" id="K6VKH4"/>
<accession>K6VKH4</accession>
<dbReference type="KEGG" id="pcy:PCYB_006910"/>
<dbReference type="VEuPathDB" id="PlasmoDB:PCYB_006910"/>
<gene>
    <name evidence="1" type="ORF">PCYB_006910</name>
</gene>
<dbReference type="AlphaFoldDB" id="K6VKH4"/>
<reference evidence="1 2" key="1">
    <citation type="journal article" date="2012" name="Nat. Genet.">
        <title>Plasmodium cynomolgi genome sequences provide insight into Plasmodium vivax and the monkey malaria clade.</title>
        <authorList>
            <person name="Tachibana S."/>
            <person name="Sullivan S.A."/>
            <person name="Kawai S."/>
            <person name="Nakamura S."/>
            <person name="Kim H.R."/>
            <person name="Goto N."/>
            <person name="Arisue N."/>
            <person name="Palacpac N.M.Q."/>
            <person name="Honma H."/>
            <person name="Yagi M."/>
            <person name="Tougan T."/>
            <person name="Katakai Y."/>
            <person name="Kaneko O."/>
            <person name="Mita T."/>
            <person name="Kita K."/>
            <person name="Yasutomi Y."/>
            <person name="Sutton P.L."/>
            <person name="Shakhbatyan R."/>
            <person name="Horii T."/>
            <person name="Yasunaga T."/>
            <person name="Barnwell J.W."/>
            <person name="Escalante A.A."/>
            <person name="Carlton J.M."/>
            <person name="Tanabe K."/>
        </authorList>
    </citation>
    <scope>NUCLEOTIDE SEQUENCE [LARGE SCALE GENOMIC DNA]</scope>
    <source>
        <strain evidence="1 2">B</strain>
    </source>
</reference>
<dbReference type="RefSeq" id="XP_004228160.1">
    <property type="nucleotide sequence ID" value="XM_004228112.1"/>
</dbReference>
<protein>
    <submittedName>
        <fullName evidence="1">CYIR protein</fullName>
    </submittedName>
</protein>
<organism evidence="1 2">
    <name type="scientific">Plasmodium cynomolgi (strain B)</name>
    <dbReference type="NCBI Taxonomy" id="1120755"/>
    <lineage>
        <taxon>Eukaryota</taxon>
        <taxon>Sar</taxon>
        <taxon>Alveolata</taxon>
        <taxon>Apicomplexa</taxon>
        <taxon>Aconoidasida</taxon>
        <taxon>Haemosporida</taxon>
        <taxon>Plasmodiidae</taxon>
        <taxon>Plasmodium</taxon>
        <taxon>Plasmodium (Plasmodium)</taxon>
    </lineage>
</organism>
<dbReference type="Pfam" id="PF05795">
    <property type="entry name" value="Plasmodium_Vir"/>
    <property type="match status" value="1"/>
</dbReference>
<dbReference type="Proteomes" id="UP000006319">
    <property type="component" value="Unassembled WGS sequence"/>
</dbReference>
<keyword evidence="2" id="KW-1185">Reference proteome</keyword>
<name>K6VKH4_PLACD</name>
<dbReference type="GeneID" id="14696484"/>
<dbReference type="InterPro" id="IPR008780">
    <property type="entry name" value="Plasmodium_Vir"/>
</dbReference>
<proteinExistence type="predicted"/>
<evidence type="ECO:0000313" key="2">
    <source>
        <dbReference type="Proteomes" id="UP000006319"/>
    </source>
</evidence>
<dbReference type="EMBL" id="DF158235">
    <property type="protein sequence ID" value="GAB69942.1"/>
    <property type="molecule type" value="Genomic_DNA"/>
</dbReference>
<sequence length="179" mass="20824">MGLALQHDWKNRKKLYDYYVDYDYLLYMAKNFDKDKCIYYNKIIEMISLYNSFKDLCKTHAKRCPDVFYKFPIENIEPVLEELQCYSKINGISDSISEATSSLQHIDNKEVHEEPAEDIADHIIDDYTVESDTQLDSGNSGIGKKFTHSILGAAPVLLTGTILYRYELVNNLLYMYNSK</sequence>
<evidence type="ECO:0000313" key="1">
    <source>
        <dbReference type="EMBL" id="GAB69942.1"/>
    </source>
</evidence>